<comment type="caution">
    <text evidence="3">The sequence shown here is derived from an EMBL/GenBank/DDBJ whole genome shotgun (WGS) entry which is preliminary data.</text>
</comment>
<name>A0A1G1VUN7_9BACT</name>
<dbReference type="AlphaFoldDB" id="A0A1G1VUN7"/>
<evidence type="ECO:0000259" key="2">
    <source>
        <dbReference type="PROSITE" id="PS51061"/>
    </source>
</evidence>
<proteinExistence type="predicted"/>
<gene>
    <name evidence="3" type="ORF">A2786_06050</name>
</gene>
<dbReference type="SMART" id="SM00393">
    <property type="entry name" value="R3H"/>
    <property type="match status" value="1"/>
</dbReference>
<evidence type="ECO:0000313" key="4">
    <source>
        <dbReference type="Proteomes" id="UP000179233"/>
    </source>
</evidence>
<dbReference type="InterPro" id="IPR036867">
    <property type="entry name" value="R3H_dom_sf"/>
</dbReference>
<protein>
    <recommendedName>
        <fullName evidence="2">R3H domain-containing protein</fullName>
    </recommendedName>
</protein>
<evidence type="ECO:0000313" key="3">
    <source>
        <dbReference type="EMBL" id="OGY19070.1"/>
    </source>
</evidence>
<dbReference type="InterPro" id="IPR034079">
    <property type="entry name" value="R3H_KhpB"/>
</dbReference>
<dbReference type="InterPro" id="IPR015946">
    <property type="entry name" value="KH_dom-like_a/b"/>
</dbReference>
<dbReference type="InterPro" id="IPR039247">
    <property type="entry name" value="KhpB"/>
</dbReference>
<dbReference type="GO" id="GO:0003723">
    <property type="term" value="F:RNA binding"/>
    <property type="evidence" value="ECO:0007669"/>
    <property type="project" value="InterPro"/>
</dbReference>
<dbReference type="Pfam" id="PF01424">
    <property type="entry name" value="R3H"/>
    <property type="match status" value="1"/>
</dbReference>
<dbReference type="Gene3D" id="3.30.1370.50">
    <property type="entry name" value="R3H-like domain"/>
    <property type="match status" value="1"/>
</dbReference>
<sequence>MDERTLAENTAKELLEKLGFSNATIATTEDEEKRLNIQIDVEPEDSGMLIGFHGETLQAMQLILSQMIYKQAGQWRTITVNIGDYRQKRQLALESMAANAAQRVKLTGLSLTLPYLSSYERRLIHLAISQDPGLETFSQGEGKDRRLVIAPKKDMVKEEQPESENNSKPNA</sequence>
<dbReference type="EMBL" id="MHCJ01000001">
    <property type="protein sequence ID" value="OGY19070.1"/>
    <property type="molecule type" value="Genomic_DNA"/>
</dbReference>
<dbReference type="Proteomes" id="UP000179233">
    <property type="component" value="Unassembled WGS sequence"/>
</dbReference>
<dbReference type="Gene3D" id="3.30.300.20">
    <property type="match status" value="1"/>
</dbReference>
<accession>A0A1G1VUN7</accession>
<dbReference type="InterPro" id="IPR038008">
    <property type="entry name" value="Jag_KH"/>
</dbReference>
<dbReference type="InterPro" id="IPR001374">
    <property type="entry name" value="R3H_dom"/>
</dbReference>
<reference evidence="3 4" key="1">
    <citation type="journal article" date="2016" name="Nat. Commun.">
        <title>Thousands of microbial genomes shed light on interconnected biogeochemical processes in an aquifer system.</title>
        <authorList>
            <person name="Anantharaman K."/>
            <person name="Brown C.T."/>
            <person name="Hug L.A."/>
            <person name="Sharon I."/>
            <person name="Castelle C.J."/>
            <person name="Probst A.J."/>
            <person name="Thomas B.C."/>
            <person name="Singh A."/>
            <person name="Wilkins M.J."/>
            <person name="Karaoz U."/>
            <person name="Brodie E.L."/>
            <person name="Williams K.H."/>
            <person name="Hubbard S.S."/>
            <person name="Banfield J.F."/>
        </authorList>
    </citation>
    <scope>NUCLEOTIDE SEQUENCE [LARGE SCALE GENOMIC DNA]</scope>
</reference>
<dbReference type="PANTHER" id="PTHR35800">
    <property type="entry name" value="PROTEIN JAG"/>
    <property type="match status" value="1"/>
</dbReference>
<dbReference type="CDD" id="cd02414">
    <property type="entry name" value="KH-II_Jag"/>
    <property type="match status" value="1"/>
</dbReference>
<dbReference type="PANTHER" id="PTHR35800:SF1">
    <property type="entry name" value="RNA-BINDING PROTEIN KHPB"/>
    <property type="match status" value="1"/>
</dbReference>
<dbReference type="CDD" id="cd02644">
    <property type="entry name" value="R3H_jag"/>
    <property type="match status" value="1"/>
</dbReference>
<evidence type="ECO:0000256" key="1">
    <source>
        <dbReference type="SAM" id="MobiDB-lite"/>
    </source>
</evidence>
<feature type="domain" description="R3H" evidence="2">
    <location>
        <begin position="87"/>
        <end position="153"/>
    </location>
</feature>
<dbReference type="Pfam" id="PF13083">
    <property type="entry name" value="KH_KhpA-B"/>
    <property type="match status" value="1"/>
</dbReference>
<feature type="region of interest" description="Disordered" evidence="1">
    <location>
        <begin position="149"/>
        <end position="171"/>
    </location>
</feature>
<feature type="compositionally biased region" description="Basic and acidic residues" evidence="1">
    <location>
        <begin position="149"/>
        <end position="160"/>
    </location>
</feature>
<organism evidence="3 4">
    <name type="scientific">Candidatus Chisholmbacteria bacterium RIFCSPHIGHO2_01_FULL_52_32</name>
    <dbReference type="NCBI Taxonomy" id="1797591"/>
    <lineage>
        <taxon>Bacteria</taxon>
        <taxon>Candidatus Chisholmiibacteriota</taxon>
    </lineage>
</organism>
<dbReference type="PROSITE" id="PS51061">
    <property type="entry name" value="R3H"/>
    <property type="match status" value="1"/>
</dbReference>
<dbReference type="SUPFAM" id="SSF82708">
    <property type="entry name" value="R3H domain"/>
    <property type="match status" value="1"/>
</dbReference>